<evidence type="ECO:0000259" key="2">
    <source>
        <dbReference type="Pfam" id="PF13386"/>
    </source>
</evidence>
<protein>
    <submittedName>
        <fullName evidence="3">Sulfite exporter TauE/SafE family protein</fullName>
    </submittedName>
</protein>
<keyword evidence="1" id="KW-0812">Transmembrane</keyword>
<feature type="transmembrane region" description="Helical" evidence="1">
    <location>
        <begin position="154"/>
        <end position="173"/>
    </location>
</feature>
<name>A0A5R8XYQ3_9BACT</name>
<sequence length="217" mass="23668">MEIITLFSLFILGISYGSTACMFSCMPFLTPLLVTNSGSIASANKVVIPFSLGRVTSYIFISMIASYSAIFTKNIIKDTQTFQILLGLFTISMSLYLFYKIFNKNSSCGSSNVKVKTKGSFAIFTMGLLISLNPCVPVLTLISFSANTTTLSEGFLYGLFFGFGAVITPYVFYTLLVSNIVSGLIEAFKKYSKIIELSSIAFLFLVGCLILLGKVNL</sequence>
<feature type="transmembrane region" description="Helical" evidence="1">
    <location>
        <begin position="120"/>
        <end position="142"/>
    </location>
</feature>
<comment type="caution">
    <text evidence="3">The sequence shown here is derived from an EMBL/GenBank/DDBJ whole genome shotgun (WGS) entry which is preliminary data.</text>
</comment>
<feature type="transmembrane region" description="Helical" evidence="1">
    <location>
        <begin position="194"/>
        <end position="213"/>
    </location>
</feature>
<dbReference type="Proteomes" id="UP000308901">
    <property type="component" value="Unassembled WGS sequence"/>
</dbReference>
<evidence type="ECO:0000313" key="3">
    <source>
        <dbReference type="EMBL" id="TLP36275.1"/>
    </source>
</evidence>
<dbReference type="InterPro" id="IPR039447">
    <property type="entry name" value="UreH-like_TM_dom"/>
</dbReference>
<feature type="transmembrane region" description="Helical" evidence="1">
    <location>
        <begin position="82"/>
        <end position="99"/>
    </location>
</feature>
<dbReference type="EMBL" id="VANU01000006">
    <property type="protein sequence ID" value="TLP36275.1"/>
    <property type="molecule type" value="Genomic_DNA"/>
</dbReference>
<feature type="transmembrane region" description="Helical" evidence="1">
    <location>
        <begin position="46"/>
        <end position="70"/>
    </location>
</feature>
<keyword evidence="4" id="KW-1185">Reference proteome</keyword>
<gene>
    <name evidence="3" type="ORF">FDK22_13490</name>
</gene>
<dbReference type="RefSeq" id="WP_138153505.1">
    <property type="nucleotide sequence ID" value="NZ_VANU01000006.1"/>
</dbReference>
<feature type="domain" description="Urease accessory protein UreH-like transmembrane" evidence="2">
    <location>
        <begin position="9"/>
        <end position="200"/>
    </location>
</feature>
<feature type="transmembrane region" description="Helical" evidence="1">
    <location>
        <begin position="6"/>
        <end position="34"/>
    </location>
</feature>
<keyword evidence="1" id="KW-1133">Transmembrane helix</keyword>
<organism evidence="3 4">
    <name type="scientific">Arcobacter arenosus</name>
    <dbReference type="NCBI Taxonomy" id="2576037"/>
    <lineage>
        <taxon>Bacteria</taxon>
        <taxon>Pseudomonadati</taxon>
        <taxon>Campylobacterota</taxon>
        <taxon>Epsilonproteobacteria</taxon>
        <taxon>Campylobacterales</taxon>
        <taxon>Arcobacteraceae</taxon>
        <taxon>Arcobacter</taxon>
    </lineage>
</organism>
<proteinExistence type="predicted"/>
<dbReference type="AlphaFoldDB" id="A0A5R8XYQ3"/>
<accession>A0A5R8XYQ3</accession>
<reference evidence="3 4" key="1">
    <citation type="submission" date="2019-05" db="EMBL/GenBank/DDBJ databases">
        <title>Arcobacter sp. nov., isolated from sea sediment.</title>
        <authorList>
            <person name="Kim W."/>
        </authorList>
    </citation>
    <scope>NUCLEOTIDE SEQUENCE [LARGE SCALE GENOMIC DNA]</scope>
    <source>
        <strain evidence="3 4">CAU 1517</strain>
    </source>
</reference>
<evidence type="ECO:0000256" key="1">
    <source>
        <dbReference type="SAM" id="Phobius"/>
    </source>
</evidence>
<dbReference type="Pfam" id="PF13386">
    <property type="entry name" value="DsbD_2"/>
    <property type="match status" value="1"/>
</dbReference>
<evidence type="ECO:0000313" key="4">
    <source>
        <dbReference type="Proteomes" id="UP000308901"/>
    </source>
</evidence>
<keyword evidence="1" id="KW-0472">Membrane</keyword>
<dbReference type="OrthoDB" id="5333819at2"/>